<evidence type="ECO:0000256" key="2">
    <source>
        <dbReference type="ARBA" id="ARBA00022900"/>
    </source>
</evidence>
<feature type="domain" description="Serpin" evidence="4">
    <location>
        <begin position="237"/>
        <end position="446"/>
    </location>
</feature>
<dbReference type="InterPro" id="IPR042178">
    <property type="entry name" value="Serpin_sf_1"/>
</dbReference>
<name>A0ABN7NQ14_TIMPD</name>
<protein>
    <recommendedName>
        <fullName evidence="4">Serpin domain-containing protein</fullName>
    </recommendedName>
</protein>
<accession>A0ABN7NQ14</accession>
<dbReference type="PANTHER" id="PTHR11461:SF342">
    <property type="entry name" value="SERINE PROTEASE INHIBITOR 28DC"/>
    <property type="match status" value="1"/>
</dbReference>
<keyword evidence="6" id="KW-1185">Reference proteome</keyword>
<sequence>MGFTVLTSRTGRKLDNNIWFTGDWEDFSAVVGQFPSQTKYTSIAARAVLNTGRHLPKLEWNASLKYETGQFHSVHLAEIQTLISPSRPVQSVTLYTHRWARGLNVKSIYSGSPVMRRSGFESRLSVLRPRRIPSNMILGVILLVITALTRPLSGTTLKFPVQPQLVNDSFVVKGNQTVVLARIGTGGGVPFNEGIRFLQEGSNEGVSAPQSTRDTNRDVWRSHVERLIARGILQLALRLQETLPVNDDSVIYSPLSISGALSQVWLGARGRTANEIAEVLGLSPDLERESVFESYRHLSSAFDHVSGVTLPQTSVANALFLQEGYPVLRGFVELARDLYRSEVLAVDFSGHASDAQAQINKWVESKTLGRLKNFLSSAPSSGTRMLITNAIYFNGEWEYPFNPEVTFVVRLGRALEFIFYLLACGPRRRVRGYAAQTSPSSVECDH</sequence>
<dbReference type="InterPro" id="IPR000215">
    <property type="entry name" value="Serpin_fam"/>
</dbReference>
<proteinExistence type="inferred from homology"/>
<keyword evidence="1" id="KW-0646">Protease inhibitor</keyword>
<dbReference type="SMART" id="SM00093">
    <property type="entry name" value="SERPIN"/>
    <property type="match status" value="1"/>
</dbReference>
<dbReference type="EMBL" id="CAJPIN010002564">
    <property type="protein sequence ID" value="CAG2055502.1"/>
    <property type="molecule type" value="Genomic_DNA"/>
</dbReference>
<evidence type="ECO:0000259" key="4">
    <source>
        <dbReference type="SMART" id="SM00093"/>
    </source>
</evidence>
<evidence type="ECO:0000313" key="5">
    <source>
        <dbReference type="EMBL" id="CAG2055502.1"/>
    </source>
</evidence>
<organism evidence="5 6">
    <name type="scientific">Timema podura</name>
    <name type="common">Walking stick</name>
    <dbReference type="NCBI Taxonomy" id="61482"/>
    <lineage>
        <taxon>Eukaryota</taxon>
        <taxon>Metazoa</taxon>
        <taxon>Ecdysozoa</taxon>
        <taxon>Arthropoda</taxon>
        <taxon>Hexapoda</taxon>
        <taxon>Insecta</taxon>
        <taxon>Pterygota</taxon>
        <taxon>Neoptera</taxon>
        <taxon>Polyneoptera</taxon>
        <taxon>Phasmatodea</taxon>
        <taxon>Timematodea</taxon>
        <taxon>Timematoidea</taxon>
        <taxon>Timematidae</taxon>
        <taxon>Timema</taxon>
    </lineage>
</organism>
<dbReference type="InterPro" id="IPR023796">
    <property type="entry name" value="Serpin_dom"/>
</dbReference>
<comment type="similarity">
    <text evidence="3">Belongs to the serpin family.</text>
</comment>
<dbReference type="Gene3D" id="3.30.497.10">
    <property type="entry name" value="Antithrombin, subunit I, domain 2"/>
    <property type="match status" value="1"/>
</dbReference>
<dbReference type="InterPro" id="IPR036186">
    <property type="entry name" value="Serpin_sf"/>
</dbReference>
<keyword evidence="2" id="KW-0722">Serine protease inhibitor</keyword>
<evidence type="ECO:0000256" key="1">
    <source>
        <dbReference type="ARBA" id="ARBA00022690"/>
    </source>
</evidence>
<reference evidence="5" key="1">
    <citation type="submission" date="2021-03" db="EMBL/GenBank/DDBJ databases">
        <authorList>
            <person name="Tran Van P."/>
        </authorList>
    </citation>
    <scope>NUCLEOTIDE SEQUENCE</scope>
</reference>
<dbReference type="PANTHER" id="PTHR11461">
    <property type="entry name" value="SERINE PROTEASE INHIBITOR, SERPIN"/>
    <property type="match status" value="1"/>
</dbReference>
<dbReference type="Proteomes" id="UP001153148">
    <property type="component" value="Unassembled WGS sequence"/>
</dbReference>
<comment type="caution">
    <text evidence="5">The sequence shown here is derived from an EMBL/GenBank/DDBJ whole genome shotgun (WGS) entry which is preliminary data.</text>
</comment>
<evidence type="ECO:0000256" key="3">
    <source>
        <dbReference type="RuleBase" id="RU000411"/>
    </source>
</evidence>
<dbReference type="Pfam" id="PF00079">
    <property type="entry name" value="Serpin"/>
    <property type="match status" value="1"/>
</dbReference>
<gene>
    <name evidence="5" type="ORF">TPAB3V08_LOCUS2505</name>
</gene>
<evidence type="ECO:0000313" key="6">
    <source>
        <dbReference type="Proteomes" id="UP001153148"/>
    </source>
</evidence>
<dbReference type="SUPFAM" id="SSF56574">
    <property type="entry name" value="Serpins"/>
    <property type="match status" value="1"/>
</dbReference>